<sequence>MHARQLEEEILLHLNDNGIVFACVCIKGAHQKAYVKVKILNWTLKLYHLFVFPHVALFNACGYKNHVMGKRNPLQKQVRNVSSHSFIGFEFFVIVAISYEYLSV</sequence>
<organism evidence="2 3">
    <name type="scientific">Glossina austeni</name>
    <name type="common">Savannah tsetse fly</name>
    <dbReference type="NCBI Taxonomy" id="7395"/>
    <lineage>
        <taxon>Eukaryota</taxon>
        <taxon>Metazoa</taxon>
        <taxon>Ecdysozoa</taxon>
        <taxon>Arthropoda</taxon>
        <taxon>Hexapoda</taxon>
        <taxon>Insecta</taxon>
        <taxon>Pterygota</taxon>
        <taxon>Neoptera</taxon>
        <taxon>Endopterygota</taxon>
        <taxon>Diptera</taxon>
        <taxon>Brachycera</taxon>
        <taxon>Muscomorpha</taxon>
        <taxon>Hippoboscoidea</taxon>
        <taxon>Glossinidae</taxon>
        <taxon>Glossina</taxon>
    </lineage>
</organism>
<protein>
    <submittedName>
        <fullName evidence="2">Uncharacterized protein</fullName>
    </submittedName>
</protein>
<keyword evidence="1" id="KW-0472">Membrane</keyword>
<evidence type="ECO:0000313" key="2">
    <source>
        <dbReference type="EnsemblMetazoa" id="GAUT040406-PA"/>
    </source>
</evidence>
<keyword evidence="1" id="KW-1133">Transmembrane helix</keyword>
<dbReference type="Proteomes" id="UP000078200">
    <property type="component" value="Unassembled WGS sequence"/>
</dbReference>
<keyword evidence="3" id="KW-1185">Reference proteome</keyword>
<dbReference type="EnsemblMetazoa" id="GAUT040406-RA">
    <property type="protein sequence ID" value="GAUT040406-PA"/>
    <property type="gene ID" value="GAUT040406"/>
</dbReference>
<dbReference type="VEuPathDB" id="VectorBase:GAUT040406"/>
<dbReference type="AlphaFoldDB" id="A0A1A9VL69"/>
<keyword evidence="1" id="KW-0812">Transmembrane</keyword>
<evidence type="ECO:0000313" key="3">
    <source>
        <dbReference type="Proteomes" id="UP000078200"/>
    </source>
</evidence>
<proteinExistence type="predicted"/>
<name>A0A1A9VL69_GLOAU</name>
<feature type="transmembrane region" description="Helical" evidence="1">
    <location>
        <begin position="84"/>
        <end position="102"/>
    </location>
</feature>
<accession>A0A1A9VL69</accession>
<reference evidence="2" key="1">
    <citation type="submission" date="2020-05" db="UniProtKB">
        <authorList>
            <consortium name="EnsemblMetazoa"/>
        </authorList>
    </citation>
    <scope>IDENTIFICATION</scope>
    <source>
        <strain evidence="2">TTRI</strain>
    </source>
</reference>
<evidence type="ECO:0000256" key="1">
    <source>
        <dbReference type="SAM" id="Phobius"/>
    </source>
</evidence>